<evidence type="ECO:0000256" key="4">
    <source>
        <dbReference type="SAM" id="Coils"/>
    </source>
</evidence>
<feature type="domain" description="Rad50/SbcC-type AAA" evidence="7">
    <location>
        <begin position="7"/>
        <end position="228"/>
    </location>
</feature>
<dbReference type="Gene3D" id="3.40.50.300">
    <property type="entry name" value="P-loop containing nucleotide triphosphate hydrolases"/>
    <property type="match status" value="2"/>
</dbReference>
<feature type="transmembrane region" description="Helical" evidence="6">
    <location>
        <begin position="523"/>
        <end position="544"/>
    </location>
</feature>
<evidence type="ECO:0000256" key="3">
    <source>
        <dbReference type="ARBA" id="ARBA00013368"/>
    </source>
</evidence>
<dbReference type="GO" id="GO:0016887">
    <property type="term" value="F:ATP hydrolysis activity"/>
    <property type="evidence" value="ECO:0007669"/>
    <property type="project" value="InterPro"/>
</dbReference>
<evidence type="ECO:0000313" key="8">
    <source>
        <dbReference type="EMBL" id="BBH94117.1"/>
    </source>
</evidence>
<dbReference type="EMBL" id="AP019377">
    <property type="protein sequence ID" value="BBH94117.1"/>
    <property type="molecule type" value="Genomic_DNA"/>
</dbReference>
<gene>
    <name evidence="8" type="ORF">KTA_23160</name>
</gene>
<feature type="compositionally biased region" description="Low complexity" evidence="5">
    <location>
        <begin position="1232"/>
        <end position="1245"/>
    </location>
</feature>
<feature type="transmembrane region" description="Helical" evidence="6">
    <location>
        <begin position="550"/>
        <end position="572"/>
    </location>
</feature>
<comment type="subunit">
    <text evidence="2">Heterodimer of SbcC and SbcD.</text>
</comment>
<dbReference type="SUPFAM" id="SSF52540">
    <property type="entry name" value="P-loop containing nucleoside triphosphate hydrolases"/>
    <property type="match status" value="2"/>
</dbReference>
<evidence type="ECO:0000256" key="1">
    <source>
        <dbReference type="ARBA" id="ARBA00006930"/>
    </source>
</evidence>
<dbReference type="InterPro" id="IPR038729">
    <property type="entry name" value="Rad50/SbcC_AAA"/>
</dbReference>
<feature type="region of interest" description="Disordered" evidence="5">
    <location>
        <begin position="1228"/>
        <end position="1262"/>
    </location>
</feature>
<feature type="compositionally biased region" description="Low complexity" evidence="5">
    <location>
        <begin position="1252"/>
        <end position="1262"/>
    </location>
</feature>
<dbReference type="AlphaFoldDB" id="A0A455T0P2"/>
<feature type="coiled-coil region" evidence="4">
    <location>
        <begin position="601"/>
        <end position="690"/>
    </location>
</feature>
<feature type="coiled-coil region" evidence="4">
    <location>
        <begin position="199"/>
        <end position="512"/>
    </location>
</feature>
<evidence type="ECO:0000256" key="5">
    <source>
        <dbReference type="SAM" id="MobiDB-lite"/>
    </source>
</evidence>
<keyword evidence="6" id="KW-1133">Transmembrane helix</keyword>
<sequence>MIILKHLTVERFRLLRDIDLHFPQRGSILIQGPNEAGKSTLFECIYFALFGEPLTTNREKRALDDLIMYGESEATVKLTLSVGATELTVTRTIERGNGQRVSLLVRRLGMPESEPITQLRAANERIIAELGRLDGETLRNSCLIEQKGLQRLEQISGREREVALRRLLGLEKLTRLAEQFRLTPEDEEQLRECSARLRLAELQARIPELSAKLGQVEEALDAVTVNEHLAEIEQQEAEIAEQERNLAAIQQKRSELKSRQARVQQLKKAEAILAELITAYDEMAEARRELPELDRQIADLELREREELPALEKRVRELEDLSRSFGTLERMATDLLATVSTIKELEQEVQERTTFEENLEQLEAQISRAQARLEQARLTRSELEERRRAGRPSLEERLRRLRHLASRLEALRQAEERYAQRLAAREQAEQLENRIEEMRRRLREAEQEQARCEQEMRQAEQRVTTYEERWRRQKLARQLEEWLRLRDKLRGVTEAERQVRAAYQQHERCHQEAAAALSVARRLFAFLVIAVVAFVIMASVSFWWALSQLLIPAVIGIVLAAASVAAFIVLFIRYSRARVSVQQALQREQDALNHVRAMVAAREAAARANGGQEALARVEEEIRALGAEVPASPDEARRLIEQAQAERSSSNEQQALAEAREQLATLRAQVAQASEALAALRKQVSDLEEEARSKGWDDIHSKLRSDLVAVEQARHELATLMGQEGLPIPTFEANVFNSPARHAELKAIIDEALKTAELEIAALDGKIDAIAELQEQIKVCEQELESLQARKQVLLGRLERFQTSDPLQQLARAREQQAALREALQQLTDSLRQRVKPLGLQFGQAQVSSAESAARRELEALHITLGRRIELQGRREHYAALLKERQQSLSGYYQQLAKFSTVLGSWIIPPNPFAETLNGLRARCQQELQAASEESILQELEQLQVQEGASRAKIELCRQEIEEIQERIRALLDLRGRPAPQGYQREEIVAVWPLVGEYGVGDRQRLEEERARLEQELQQHEQEELELSQQLGTGGEQLDLEQARRRMEQQERTYQTKKRGSMLIAAVIERLMRKMIPRTEYYMQQILPLLTSGRYHDVQLITEPEEGSASGGPLRWRVWDSAAGEYIPREALSSGAADQISFALRLAFAIAALPRELSAAPGFLLLDEPLSSFDQRRAQAVVEVVTGEMLGQHFEQIFFISHSSAFDPAQFPYYLLIDGGQVVESNLPVVTPPGSLNGNGSGSRPSPEEGPEASSEATSVVA</sequence>
<evidence type="ECO:0000259" key="7">
    <source>
        <dbReference type="Pfam" id="PF13476"/>
    </source>
</evidence>
<keyword evidence="6" id="KW-0472">Membrane</keyword>
<accession>A0A455T0P2</accession>
<name>A0A455T0P2_9CHLR</name>
<dbReference type="PANTHER" id="PTHR32114:SF2">
    <property type="entry name" value="ABC TRANSPORTER ABCH.3"/>
    <property type="match status" value="1"/>
</dbReference>
<protein>
    <recommendedName>
        <fullName evidence="3">Nuclease SbcCD subunit C</fullName>
    </recommendedName>
</protein>
<organism evidence="8">
    <name type="scientific">Thermogemmatispora argillosa</name>
    <dbReference type="NCBI Taxonomy" id="2045280"/>
    <lineage>
        <taxon>Bacteria</taxon>
        <taxon>Bacillati</taxon>
        <taxon>Chloroflexota</taxon>
        <taxon>Ktedonobacteria</taxon>
        <taxon>Thermogemmatisporales</taxon>
        <taxon>Thermogemmatisporaceae</taxon>
        <taxon>Thermogemmatispora</taxon>
    </lineage>
</organism>
<dbReference type="GO" id="GO:0006302">
    <property type="term" value="P:double-strand break repair"/>
    <property type="evidence" value="ECO:0007669"/>
    <property type="project" value="InterPro"/>
</dbReference>
<evidence type="ECO:0000256" key="6">
    <source>
        <dbReference type="SAM" id="Phobius"/>
    </source>
</evidence>
<proteinExistence type="inferred from homology"/>
<reference evidence="8" key="1">
    <citation type="submission" date="2018-12" db="EMBL/GenBank/DDBJ databases">
        <title>Novel natural products biosynthetic potential of the class Ktedonobacteria.</title>
        <authorList>
            <person name="Zheng Y."/>
            <person name="Saitou A."/>
            <person name="Wang C.M."/>
            <person name="Toyoda A."/>
            <person name="Minakuchi Y."/>
            <person name="Sekiguchi Y."/>
            <person name="Ueda K."/>
            <person name="Takano H."/>
            <person name="Sakai Y."/>
            <person name="Yokota A."/>
            <person name="Yabe S."/>
        </authorList>
    </citation>
    <scope>NUCLEOTIDE SEQUENCE</scope>
    <source>
        <strain evidence="8">A3-2</strain>
    </source>
</reference>
<keyword evidence="6" id="KW-0812">Transmembrane</keyword>
<keyword evidence="4" id="KW-0175">Coiled coil</keyword>
<feature type="coiled-coil region" evidence="4">
    <location>
        <begin position="1003"/>
        <end position="1060"/>
    </location>
</feature>
<dbReference type="InterPro" id="IPR027417">
    <property type="entry name" value="P-loop_NTPase"/>
</dbReference>
<evidence type="ECO:0000256" key="2">
    <source>
        <dbReference type="ARBA" id="ARBA00011322"/>
    </source>
</evidence>
<comment type="similarity">
    <text evidence="1">Belongs to the SMC family. SbcC subfamily.</text>
</comment>
<feature type="coiled-coil region" evidence="4">
    <location>
        <begin position="763"/>
        <end position="833"/>
    </location>
</feature>
<feature type="coiled-coil region" evidence="4">
    <location>
        <begin position="914"/>
        <end position="974"/>
    </location>
</feature>
<dbReference type="Pfam" id="PF13476">
    <property type="entry name" value="AAA_23"/>
    <property type="match status" value="1"/>
</dbReference>
<dbReference type="PANTHER" id="PTHR32114">
    <property type="entry name" value="ABC TRANSPORTER ABCH.3"/>
    <property type="match status" value="1"/>
</dbReference>